<protein>
    <submittedName>
        <fullName evidence="1">Uncharacterized protein</fullName>
    </submittedName>
</protein>
<accession>A0A396IFA0</accession>
<sequence>MIFLHPWFSIRCYNSVGLEFVVSLNSTPPEFFVGSHKHKKIAYFFISTRKMSGEDAVVAVEPVSTAGAEIPNEPMDIVTPFQLLLRKSLAYGGIARDLHEGAKVIRLLLCGDQGFWGGT</sequence>
<dbReference type="Gramene" id="rna23958">
    <property type="protein sequence ID" value="RHN61487.1"/>
    <property type="gene ID" value="gene23958"/>
</dbReference>
<dbReference type="Proteomes" id="UP000265566">
    <property type="component" value="Chromosome 4"/>
</dbReference>
<evidence type="ECO:0000313" key="1">
    <source>
        <dbReference type="EMBL" id="RHN61487.1"/>
    </source>
</evidence>
<gene>
    <name evidence="1" type="ORF">MtrunA17_Chr4g0037191</name>
</gene>
<evidence type="ECO:0000313" key="2">
    <source>
        <dbReference type="Proteomes" id="UP000265566"/>
    </source>
</evidence>
<proteinExistence type="predicted"/>
<organism evidence="1 2">
    <name type="scientific">Medicago truncatula</name>
    <name type="common">Barrel medic</name>
    <name type="synonym">Medicago tribuloides</name>
    <dbReference type="NCBI Taxonomy" id="3880"/>
    <lineage>
        <taxon>Eukaryota</taxon>
        <taxon>Viridiplantae</taxon>
        <taxon>Streptophyta</taxon>
        <taxon>Embryophyta</taxon>
        <taxon>Tracheophyta</taxon>
        <taxon>Spermatophyta</taxon>
        <taxon>Magnoliopsida</taxon>
        <taxon>eudicotyledons</taxon>
        <taxon>Gunneridae</taxon>
        <taxon>Pentapetalae</taxon>
        <taxon>rosids</taxon>
        <taxon>fabids</taxon>
        <taxon>Fabales</taxon>
        <taxon>Fabaceae</taxon>
        <taxon>Papilionoideae</taxon>
        <taxon>50 kb inversion clade</taxon>
        <taxon>NPAAA clade</taxon>
        <taxon>Hologalegina</taxon>
        <taxon>IRL clade</taxon>
        <taxon>Trifolieae</taxon>
        <taxon>Medicago</taxon>
    </lineage>
</organism>
<dbReference type="AlphaFoldDB" id="A0A396IFA0"/>
<comment type="caution">
    <text evidence="1">The sequence shown here is derived from an EMBL/GenBank/DDBJ whole genome shotgun (WGS) entry which is preliminary data.</text>
</comment>
<name>A0A396IFA0_MEDTR</name>
<reference evidence="2" key="1">
    <citation type="journal article" date="2018" name="Nat. Plants">
        <title>Whole-genome landscape of Medicago truncatula symbiotic genes.</title>
        <authorList>
            <person name="Pecrix Y."/>
            <person name="Staton S.E."/>
            <person name="Sallet E."/>
            <person name="Lelandais-Briere C."/>
            <person name="Moreau S."/>
            <person name="Carrere S."/>
            <person name="Blein T."/>
            <person name="Jardinaud M.F."/>
            <person name="Latrasse D."/>
            <person name="Zouine M."/>
            <person name="Zahm M."/>
            <person name="Kreplak J."/>
            <person name="Mayjonade B."/>
            <person name="Satge C."/>
            <person name="Perez M."/>
            <person name="Cauet S."/>
            <person name="Marande W."/>
            <person name="Chantry-Darmon C."/>
            <person name="Lopez-Roques C."/>
            <person name="Bouchez O."/>
            <person name="Berard A."/>
            <person name="Debelle F."/>
            <person name="Munos S."/>
            <person name="Bendahmane A."/>
            <person name="Berges H."/>
            <person name="Niebel A."/>
            <person name="Buitink J."/>
            <person name="Frugier F."/>
            <person name="Benhamed M."/>
            <person name="Crespi M."/>
            <person name="Gouzy J."/>
            <person name="Gamas P."/>
        </authorList>
    </citation>
    <scope>NUCLEOTIDE SEQUENCE [LARGE SCALE GENOMIC DNA]</scope>
    <source>
        <strain evidence="2">cv. Jemalong A17</strain>
    </source>
</reference>
<dbReference type="EMBL" id="PSQE01000004">
    <property type="protein sequence ID" value="RHN61487.1"/>
    <property type="molecule type" value="Genomic_DNA"/>
</dbReference>